<keyword evidence="1 4" id="KW-0238">DNA-binding</keyword>
<dbReference type="Gene3D" id="1.10.260.40">
    <property type="entry name" value="lambda repressor-like DNA-binding domains"/>
    <property type="match status" value="2"/>
</dbReference>
<dbReference type="SUPFAM" id="SSF47413">
    <property type="entry name" value="lambda repressor-like DNA-binding domains"/>
    <property type="match status" value="2"/>
</dbReference>
<feature type="domain" description="HTH cro/C1-type" evidence="3">
    <location>
        <begin position="39"/>
        <end position="93"/>
    </location>
</feature>
<dbReference type="PROSITE" id="PS50943">
    <property type="entry name" value="HTH_CROC1"/>
    <property type="match status" value="2"/>
</dbReference>
<dbReference type="InterPro" id="IPR001387">
    <property type="entry name" value="Cro/C1-type_HTH"/>
</dbReference>
<dbReference type="CDD" id="cd00093">
    <property type="entry name" value="HTH_XRE"/>
    <property type="match status" value="2"/>
</dbReference>
<dbReference type="EMBL" id="BAHB01000082">
    <property type="protein sequence ID" value="GAB86832.1"/>
    <property type="molecule type" value="Genomic_DNA"/>
</dbReference>
<dbReference type="Pfam" id="PF01381">
    <property type="entry name" value="HTH_3"/>
    <property type="match status" value="2"/>
</dbReference>
<evidence type="ECO:0000256" key="2">
    <source>
        <dbReference type="SAM" id="MobiDB-lite"/>
    </source>
</evidence>
<feature type="non-terminal residue" evidence="4">
    <location>
        <position position="1"/>
    </location>
</feature>
<evidence type="ECO:0000313" key="5">
    <source>
        <dbReference type="Proteomes" id="UP000010744"/>
    </source>
</evidence>
<dbReference type="InterPro" id="IPR050807">
    <property type="entry name" value="TransReg_Diox_bact_type"/>
</dbReference>
<proteinExistence type="predicted"/>
<gene>
    <name evidence="4" type="ORF">GORBP_082_00010</name>
</gene>
<dbReference type="PANTHER" id="PTHR46797:SF1">
    <property type="entry name" value="METHYLPHOSPHONATE SYNTHASE"/>
    <property type="match status" value="1"/>
</dbReference>
<feature type="domain" description="HTH cro/C1-type" evidence="3">
    <location>
        <begin position="103"/>
        <end position="157"/>
    </location>
</feature>
<evidence type="ECO:0000259" key="3">
    <source>
        <dbReference type="PROSITE" id="PS50943"/>
    </source>
</evidence>
<accession>A0ABQ0HX80</accession>
<evidence type="ECO:0000256" key="1">
    <source>
        <dbReference type="ARBA" id="ARBA00023125"/>
    </source>
</evidence>
<dbReference type="RefSeq" id="WP_005199721.1">
    <property type="nucleotide sequence ID" value="NZ_BAHB01000082.1"/>
</dbReference>
<organism evidence="4 5">
    <name type="scientific">Gordonia rubripertincta NBRC 101908</name>
    <dbReference type="NCBI Taxonomy" id="1077975"/>
    <lineage>
        <taxon>Bacteria</taxon>
        <taxon>Bacillati</taxon>
        <taxon>Actinomycetota</taxon>
        <taxon>Actinomycetes</taxon>
        <taxon>Mycobacteriales</taxon>
        <taxon>Gordoniaceae</taxon>
        <taxon>Gordonia</taxon>
    </lineage>
</organism>
<dbReference type="Proteomes" id="UP000010744">
    <property type="component" value="Unassembled WGS sequence"/>
</dbReference>
<feature type="region of interest" description="Disordered" evidence="2">
    <location>
        <begin position="1"/>
        <end position="20"/>
    </location>
</feature>
<keyword evidence="5" id="KW-1185">Reference proteome</keyword>
<sequence length="174" mass="18875">HSVTPRRRADKIERRDLSPQHKVRRLSRKIIRGFDPKALTDLRRSRGLSPGELGRVAGVSENAIRYWESSSSSPQIDKLVAVLRVLEAPVSAVVAIDRSDALLSDLRILAGLTQPELAAAAGIPTSTLAALERGHRPLSESSAGALAVVLGVSGDDVRAAYERTRTQPPRTTRF</sequence>
<comment type="caution">
    <text evidence="4">The sequence shown here is derived from an EMBL/GenBank/DDBJ whole genome shotgun (WGS) entry which is preliminary data.</text>
</comment>
<evidence type="ECO:0000313" key="4">
    <source>
        <dbReference type="EMBL" id="GAB86832.1"/>
    </source>
</evidence>
<name>A0ABQ0HX80_GORRU</name>
<feature type="compositionally biased region" description="Basic and acidic residues" evidence="2">
    <location>
        <begin position="10"/>
        <end position="19"/>
    </location>
</feature>
<dbReference type="PANTHER" id="PTHR46797">
    <property type="entry name" value="HTH-TYPE TRANSCRIPTIONAL REGULATOR"/>
    <property type="match status" value="1"/>
</dbReference>
<dbReference type="GO" id="GO:0003677">
    <property type="term" value="F:DNA binding"/>
    <property type="evidence" value="ECO:0007669"/>
    <property type="project" value="UniProtKB-KW"/>
</dbReference>
<reference evidence="4 5" key="1">
    <citation type="submission" date="2012-08" db="EMBL/GenBank/DDBJ databases">
        <title>Whole genome shotgun sequence of Gordonia rubripertincta NBRC 101908.</title>
        <authorList>
            <person name="Takarada H."/>
            <person name="Hosoyama A."/>
            <person name="Tsuchikane K."/>
            <person name="Katsumata H."/>
            <person name="Baba S."/>
            <person name="Ohji S."/>
            <person name="Yamazaki S."/>
            <person name="Fujita N."/>
        </authorList>
    </citation>
    <scope>NUCLEOTIDE SEQUENCE [LARGE SCALE GENOMIC DNA]</scope>
    <source>
        <strain evidence="4 5">NBRC 101908</strain>
    </source>
</reference>
<dbReference type="SMART" id="SM00530">
    <property type="entry name" value="HTH_XRE"/>
    <property type="match status" value="2"/>
</dbReference>
<dbReference type="InterPro" id="IPR010982">
    <property type="entry name" value="Lambda_DNA-bd_dom_sf"/>
</dbReference>
<protein>
    <submittedName>
        <fullName evidence="4">Xre family DNA-binding protein</fullName>
    </submittedName>
</protein>